<dbReference type="SMART" id="SM00674">
    <property type="entry name" value="CENPB"/>
    <property type="match status" value="1"/>
</dbReference>
<evidence type="ECO:0000256" key="3">
    <source>
        <dbReference type="ARBA" id="ARBA00023242"/>
    </source>
</evidence>
<feature type="region of interest" description="Disordered" evidence="4">
    <location>
        <begin position="688"/>
        <end position="721"/>
    </location>
</feature>
<feature type="domain" description="HTH CENPB-type" evidence="5">
    <location>
        <begin position="301"/>
        <end position="372"/>
    </location>
</feature>
<keyword evidence="7" id="KW-1185">Reference proteome</keyword>
<evidence type="ECO:0000313" key="7">
    <source>
        <dbReference type="Proteomes" id="UP000324222"/>
    </source>
</evidence>
<evidence type="ECO:0000256" key="4">
    <source>
        <dbReference type="SAM" id="MobiDB-lite"/>
    </source>
</evidence>
<comment type="caution">
    <text evidence="6">The sequence shown here is derived from an EMBL/GenBank/DDBJ whole genome shotgun (WGS) entry which is preliminary data.</text>
</comment>
<evidence type="ECO:0000259" key="5">
    <source>
        <dbReference type="PROSITE" id="PS51253"/>
    </source>
</evidence>
<comment type="subcellular location">
    <subcellularLocation>
        <location evidence="1">Nucleus</location>
    </subcellularLocation>
</comment>
<feature type="compositionally biased region" description="Basic and acidic residues" evidence="4">
    <location>
        <begin position="174"/>
        <end position="197"/>
    </location>
</feature>
<dbReference type="PROSITE" id="PS00028">
    <property type="entry name" value="ZINC_FINGER_C2H2_1"/>
    <property type="match status" value="1"/>
</dbReference>
<dbReference type="PANTHER" id="PTHR19303:SF73">
    <property type="entry name" value="PROTEIN PDC2"/>
    <property type="match status" value="1"/>
</dbReference>
<keyword evidence="2" id="KW-0238">DNA-binding</keyword>
<feature type="compositionally biased region" description="Acidic residues" evidence="4">
    <location>
        <begin position="690"/>
        <end position="715"/>
    </location>
</feature>
<feature type="compositionally biased region" description="Pro residues" evidence="4">
    <location>
        <begin position="125"/>
        <end position="152"/>
    </location>
</feature>
<gene>
    <name evidence="6" type="primary">Tigd4_0</name>
    <name evidence="6" type="ORF">E2C01_021600</name>
</gene>
<dbReference type="PANTHER" id="PTHR19303">
    <property type="entry name" value="TRANSPOSON"/>
    <property type="match status" value="1"/>
</dbReference>
<evidence type="ECO:0000313" key="6">
    <source>
        <dbReference type="EMBL" id="MPC28396.1"/>
    </source>
</evidence>
<dbReference type="OrthoDB" id="6351046at2759"/>
<dbReference type="InterPro" id="IPR009057">
    <property type="entry name" value="Homeodomain-like_sf"/>
</dbReference>
<dbReference type="Gene3D" id="1.10.10.60">
    <property type="entry name" value="Homeodomain-like"/>
    <property type="match status" value="2"/>
</dbReference>
<dbReference type="Pfam" id="PF03221">
    <property type="entry name" value="HTH_Tnp_Tc5"/>
    <property type="match status" value="1"/>
</dbReference>
<keyword evidence="3" id="KW-0539">Nucleus</keyword>
<dbReference type="AlphaFoldDB" id="A0A5B7E5D4"/>
<dbReference type="GO" id="GO:0005634">
    <property type="term" value="C:nucleus"/>
    <property type="evidence" value="ECO:0007669"/>
    <property type="project" value="UniProtKB-SubCell"/>
</dbReference>
<feature type="region of interest" description="Disordered" evidence="4">
    <location>
        <begin position="121"/>
        <end position="206"/>
    </location>
</feature>
<dbReference type="PROSITE" id="PS51253">
    <property type="entry name" value="HTH_CENPB"/>
    <property type="match status" value="1"/>
</dbReference>
<proteinExistence type="predicted"/>
<dbReference type="InterPro" id="IPR050863">
    <property type="entry name" value="CenT-Element_Derived"/>
</dbReference>
<reference evidence="6 7" key="1">
    <citation type="submission" date="2019-05" db="EMBL/GenBank/DDBJ databases">
        <title>Another draft genome of Portunus trituberculatus and its Hox gene families provides insights of decapod evolution.</title>
        <authorList>
            <person name="Jeong J.-H."/>
            <person name="Song I."/>
            <person name="Kim S."/>
            <person name="Choi T."/>
            <person name="Kim D."/>
            <person name="Ryu S."/>
            <person name="Kim W."/>
        </authorList>
    </citation>
    <scope>NUCLEOTIDE SEQUENCE [LARGE SCALE GENOMIC DNA]</scope>
    <source>
        <tissue evidence="6">Muscle</tissue>
    </source>
</reference>
<organism evidence="6 7">
    <name type="scientific">Portunus trituberculatus</name>
    <name type="common">Swimming crab</name>
    <name type="synonym">Neptunus trituberculatus</name>
    <dbReference type="NCBI Taxonomy" id="210409"/>
    <lineage>
        <taxon>Eukaryota</taxon>
        <taxon>Metazoa</taxon>
        <taxon>Ecdysozoa</taxon>
        <taxon>Arthropoda</taxon>
        <taxon>Crustacea</taxon>
        <taxon>Multicrustacea</taxon>
        <taxon>Malacostraca</taxon>
        <taxon>Eumalacostraca</taxon>
        <taxon>Eucarida</taxon>
        <taxon>Decapoda</taxon>
        <taxon>Pleocyemata</taxon>
        <taxon>Brachyura</taxon>
        <taxon>Eubrachyura</taxon>
        <taxon>Portunoidea</taxon>
        <taxon>Portunidae</taxon>
        <taxon>Portuninae</taxon>
        <taxon>Portunus</taxon>
    </lineage>
</organism>
<dbReference type="EMBL" id="VSRR010001906">
    <property type="protein sequence ID" value="MPC28396.1"/>
    <property type="molecule type" value="Genomic_DNA"/>
</dbReference>
<dbReference type="InterPro" id="IPR006600">
    <property type="entry name" value="HTH_CenpB_DNA-bd_dom"/>
</dbReference>
<protein>
    <submittedName>
        <fullName evidence="6">Tigger transposable element-derived protein 4</fullName>
    </submittedName>
</protein>
<accession>A0A5B7E5D4</accession>
<dbReference type="Proteomes" id="UP000324222">
    <property type="component" value="Unassembled WGS sequence"/>
</dbReference>
<dbReference type="GO" id="GO:0003677">
    <property type="term" value="F:DNA binding"/>
    <property type="evidence" value="ECO:0007669"/>
    <property type="project" value="UniProtKB-KW"/>
</dbReference>
<name>A0A5B7E5D4_PORTR</name>
<dbReference type="SUPFAM" id="SSF46689">
    <property type="entry name" value="Homeodomain-like"/>
    <property type="match status" value="2"/>
</dbReference>
<dbReference type="InterPro" id="IPR007889">
    <property type="entry name" value="HTH_Psq"/>
</dbReference>
<evidence type="ECO:0000256" key="2">
    <source>
        <dbReference type="ARBA" id="ARBA00023125"/>
    </source>
</evidence>
<dbReference type="Pfam" id="PF03184">
    <property type="entry name" value="DDE_1"/>
    <property type="match status" value="1"/>
</dbReference>
<evidence type="ECO:0000256" key="1">
    <source>
        <dbReference type="ARBA" id="ARBA00004123"/>
    </source>
</evidence>
<dbReference type="InterPro" id="IPR013087">
    <property type="entry name" value="Znf_C2H2_type"/>
</dbReference>
<dbReference type="Pfam" id="PF04218">
    <property type="entry name" value="CENP-B_N"/>
    <property type="match status" value="1"/>
</dbReference>
<dbReference type="InterPro" id="IPR004875">
    <property type="entry name" value="DDE_SF_endonuclease_dom"/>
</dbReference>
<feature type="region of interest" description="Disordered" evidence="4">
    <location>
        <begin position="66"/>
        <end position="92"/>
    </location>
</feature>
<sequence>MEDLHRGTCTELERLAAAAATMDYSESLANSHQPALTVAAPILTTQFPPDHYQRQYARHDTHLRSYEQVPRPPPSAHHQAAPPAHVPPPPTIQYVAERPAHYSRTSQFVSMVDLQYNNTQVMAPLPGPEAQYPPPPPQDMPQQPPVVPPPSPALETVPKEKKKVPEPPQNKKRKTEEREKQEALEEDSLRREDKDNAVLDLPQPVTDTDGSLVYPCSLCTTTLSSADAWQEHAADHLNNANRRRNGLSLEVKIEIIKRINSGEKQSDMAEEYMVNRSTIKSIMKKSSSYLQCWKKGMFHPDSKRLKGPKREDIEAALYSWYKQAVSTGTPVSGPILCSKALAFAKKLGHNDFKATHGWLDRFKKRKNIVFGRAPARRKREEEENSNTELKPSEWQTAVLHQLLLEYDPGDIFAVEEIGLLYRTLPGQALALRGERCAGGVRSRMRLTVLLCGNMTGTEKFPLLVVGKHPKPSSFRHVKSLPVQYVANQKAWMTGDSFGAWLQDVDSWFVQQGRRVVVVASALPIHDKPPSGLRSVRMVTAPSGFVGPLKQGVSAAFKRNYRRGLLETLVNQLQRDEPASGKRGRRPNTKLSLLTCLHHLATAWHSVTDSVISASFTRAGMCKYGAWGAPPPPPDPTLGSENLTLLHRLRLLGLAVPDMTFDDFVHFDHEVQTCNLNNDDDILAIVTGADKDDEGCGDDDEEEEEEGEEEEGEEESEHGPSLSQVEAALATLRKHIQYQEGAQEMFRVLAHLEYLIYKGQVGAKGVGVQPTTSTAH</sequence>